<dbReference type="SUPFAM" id="SSF52540">
    <property type="entry name" value="P-loop containing nucleoside triphosphate hydrolases"/>
    <property type="match status" value="1"/>
</dbReference>
<dbReference type="Pfam" id="PF00735">
    <property type="entry name" value="Septin"/>
    <property type="match status" value="1"/>
</dbReference>
<dbReference type="RefSeq" id="XP_016612468.1">
    <property type="nucleotide sequence ID" value="XM_016748491.1"/>
</dbReference>
<dbReference type="InterPro" id="IPR036028">
    <property type="entry name" value="SH3-like_dom_sf"/>
</dbReference>
<keyword evidence="8" id="KW-1185">Reference proteome</keyword>
<feature type="region of interest" description="Disordered" evidence="4">
    <location>
        <begin position="69"/>
        <end position="127"/>
    </location>
</feature>
<evidence type="ECO:0000259" key="5">
    <source>
        <dbReference type="PROSITE" id="PS50002"/>
    </source>
</evidence>
<feature type="compositionally biased region" description="Polar residues" evidence="4">
    <location>
        <begin position="97"/>
        <end position="106"/>
    </location>
</feature>
<dbReference type="GO" id="GO:0005525">
    <property type="term" value="F:GTP binding"/>
    <property type="evidence" value="ECO:0007669"/>
    <property type="project" value="UniProtKB-KW"/>
</dbReference>
<feature type="region of interest" description="Disordered" evidence="4">
    <location>
        <begin position="605"/>
        <end position="656"/>
    </location>
</feature>
<feature type="domain" description="Septin-type G" evidence="6">
    <location>
        <begin position="269"/>
        <end position="562"/>
    </location>
</feature>
<feature type="compositionally biased region" description="Polar residues" evidence="4">
    <location>
        <begin position="235"/>
        <end position="252"/>
    </location>
</feature>
<evidence type="ECO:0000313" key="7">
    <source>
        <dbReference type="EMBL" id="KND04429.1"/>
    </source>
</evidence>
<gene>
    <name evidence="7" type="ORF">SPPG_00158</name>
</gene>
<feature type="domain" description="SH3" evidence="5">
    <location>
        <begin position="8"/>
        <end position="69"/>
    </location>
</feature>
<dbReference type="PANTHER" id="PTHR18884">
    <property type="entry name" value="SEPTIN"/>
    <property type="match status" value="1"/>
</dbReference>
<evidence type="ECO:0008006" key="9">
    <source>
        <dbReference type="Google" id="ProtNLM"/>
    </source>
</evidence>
<dbReference type="Pfam" id="PF07653">
    <property type="entry name" value="SH3_2"/>
    <property type="match status" value="1"/>
</dbReference>
<dbReference type="Gene3D" id="2.30.30.40">
    <property type="entry name" value="SH3 Domains"/>
    <property type="match status" value="1"/>
</dbReference>
<organism evidence="7 8">
    <name type="scientific">Spizellomyces punctatus (strain DAOM BR117)</name>
    <dbReference type="NCBI Taxonomy" id="645134"/>
    <lineage>
        <taxon>Eukaryota</taxon>
        <taxon>Fungi</taxon>
        <taxon>Fungi incertae sedis</taxon>
        <taxon>Chytridiomycota</taxon>
        <taxon>Chytridiomycota incertae sedis</taxon>
        <taxon>Chytridiomycetes</taxon>
        <taxon>Spizellomycetales</taxon>
        <taxon>Spizellomycetaceae</taxon>
        <taxon>Spizellomyces</taxon>
    </lineage>
</organism>
<evidence type="ECO:0000313" key="8">
    <source>
        <dbReference type="Proteomes" id="UP000053201"/>
    </source>
</evidence>
<keyword evidence="3" id="KW-0547">Nucleotide-binding</keyword>
<dbReference type="SMART" id="SM00326">
    <property type="entry name" value="SH3"/>
    <property type="match status" value="1"/>
</dbReference>
<comment type="similarity">
    <text evidence="3">Belongs to the TRAFAC class TrmE-Era-EngA-EngB-Septin-like GTPase superfamily. Septin GTPase family.</text>
</comment>
<reference evidence="7 8" key="1">
    <citation type="submission" date="2009-08" db="EMBL/GenBank/DDBJ databases">
        <title>The Genome Sequence of Spizellomyces punctatus strain DAOM BR117.</title>
        <authorList>
            <consortium name="The Broad Institute Genome Sequencing Platform"/>
            <person name="Russ C."/>
            <person name="Cuomo C."/>
            <person name="Shea T."/>
            <person name="Young S.K."/>
            <person name="Zeng Q."/>
            <person name="Koehrsen M."/>
            <person name="Haas B."/>
            <person name="Borodovsky M."/>
            <person name="Guigo R."/>
            <person name="Alvarado L."/>
            <person name="Berlin A."/>
            <person name="Bochicchio J."/>
            <person name="Borenstein D."/>
            <person name="Chapman S."/>
            <person name="Chen Z."/>
            <person name="Engels R."/>
            <person name="Freedman E."/>
            <person name="Gellesch M."/>
            <person name="Goldberg J."/>
            <person name="Griggs A."/>
            <person name="Gujja S."/>
            <person name="Heiman D."/>
            <person name="Hepburn T."/>
            <person name="Howarth C."/>
            <person name="Jen D."/>
            <person name="Larson L."/>
            <person name="Lewis B."/>
            <person name="Mehta T."/>
            <person name="Park D."/>
            <person name="Pearson M."/>
            <person name="Roberts A."/>
            <person name="Saif S."/>
            <person name="Shenoy N."/>
            <person name="Sisk P."/>
            <person name="Stolte C."/>
            <person name="Sykes S."/>
            <person name="Thomson T."/>
            <person name="Walk T."/>
            <person name="White J."/>
            <person name="Yandava C."/>
            <person name="Burger G."/>
            <person name="Gray M.W."/>
            <person name="Holland P.W.H."/>
            <person name="King N."/>
            <person name="Lang F.B.F."/>
            <person name="Roger A.J."/>
            <person name="Ruiz-Trillo I."/>
            <person name="Lander E."/>
            <person name="Nusbaum C."/>
        </authorList>
    </citation>
    <scope>NUCLEOTIDE SEQUENCE [LARGE SCALE GENOMIC DNA]</scope>
    <source>
        <strain evidence="7 8">DAOM BR117</strain>
    </source>
</reference>
<name>A0A0L0HU76_SPIPD</name>
<dbReference type="GeneID" id="27683904"/>
<dbReference type="Gene3D" id="3.40.50.300">
    <property type="entry name" value="P-loop containing nucleotide triphosphate hydrolases"/>
    <property type="match status" value="1"/>
</dbReference>
<evidence type="ECO:0000256" key="3">
    <source>
        <dbReference type="RuleBase" id="RU004560"/>
    </source>
</evidence>
<dbReference type="Proteomes" id="UP000053201">
    <property type="component" value="Unassembled WGS sequence"/>
</dbReference>
<dbReference type="InterPro" id="IPR030379">
    <property type="entry name" value="G_SEPTIN_dom"/>
</dbReference>
<dbReference type="EMBL" id="KQ257450">
    <property type="protein sequence ID" value="KND04429.1"/>
    <property type="molecule type" value="Genomic_DNA"/>
</dbReference>
<evidence type="ECO:0000256" key="4">
    <source>
        <dbReference type="SAM" id="MobiDB-lite"/>
    </source>
</evidence>
<feature type="compositionally biased region" description="Low complexity" evidence="4">
    <location>
        <begin position="605"/>
        <end position="619"/>
    </location>
</feature>
<keyword evidence="1 2" id="KW-0728">SH3 domain</keyword>
<proteinExistence type="inferred from homology"/>
<dbReference type="eggNOG" id="KOG1547">
    <property type="taxonomic scope" value="Eukaryota"/>
</dbReference>
<dbReference type="STRING" id="645134.A0A0L0HU76"/>
<evidence type="ECO:0000256" key="1">
    <source>
        <dbReference type="ARBA" id="ARBA00022443"/>
    </source>
</evidence>
<feature type="region of interest" description="Disordered" evidence="4">
    <location>
        <begin position="232"/>
        <end position="252"/>
    </location>
</feature>
<dbReference type="InParanoid" id="A0A0L0HU76"/>
<sequence>MADALGNGEKGQYRAIASYDPVYTDEIQLTVGDRVAVVQSYDDGWILAYNQTTNARGLVPFNFLSPVKDTPAPRTKPSIEIPPPVPSKDSQEVPSPATLQRISSLSRESKKETPILSVTNSASPPDIILDTEATGGKVHVPLDEPRPSQASQKTLYNGQNGALPTSEAAPMGLVASNVFPSPVSSKRSEKAVSEADSVAESVKSGVDTKEADLERSLSVNSMVNAVMAVADRSEGQATRQQIEDQATQPKQKLQHLNASKNARARNPSAVGVLKIAVVGDSGIGKTSLIQNFLSGPEVTASQRIPTTEGSHTDIILASTSTHPTRTEGNYNLTFVDTPGFGAQMDAMATIKPVVEYHLEQFKVTDQIFVRDIEELNLYRFLIAPTGAHTHVDVVLFGILHRLKPVDIEYMKRLVPYVPIVPVIFKCDTLTSTELYRLKMHILQEVKRAGIDIYGFGMSVDELINLARAGVDGAVPFAVSTPITERVDGFGGDAQPITTGERLNEFKLLKSRILSTHVDEIRTLTARKFVKWREGVNAYERQRQLEAEREAEERARARAATAQAQAQAHFNQQQYLYQQAVPVTSHHHKPSTGGKILNSLFGRKSSSASTLSVSPPGSLSRMRRSSEETATSERSGFFDRGGGGTKRMGGAFTGKRE</sequence>
<dbReference type="InterPro" id="IPR027417">
    <property type="entry name" value="P-loop_NTPase"/>
</dbReference>
<evidence type="ECO:0000256" key="2">
    <source>
        <dbReference type="PROSITE-ProRule" id="PRU00192"/>
    </source>
</evidence>
<accession>A0A0L0HU76</accession>
<dbReference type="PROSITE" id="PS50002">
    <property type="entry name" value="SH3"/>
    <property type="match status" value="1"/>
</dbReference>
<dbReference type="SUPFAM" id="SSF50044">
    <property type="entry name" value="SH3-domain"/>
    <property type="match status" value="1"/>
</dbReference>
<dbReference type="InterPro" id="IPR001452">
    <property type="entry name" value="SH3_domain"/>
</dbReference>
<keyword evidence="3" id="KW-0342">GTP-binding</keyword>
<dbReference type="AlphaFoldDB" id="A0A0L0HU76"/>
<dbReference type="OrthoDB" id="5340910at2759"/>
<protein>
    <recommendedName>
        <fullName evidence="9">SH3 domain-containing protein</fullName>
    </recommendedName>
</protein>
<dbReference type="VEuPathDB" id="FungiDB:SPPG_00158"/>
<dbReference type="PROSITE" id="PS51719">
    <property type="entry name" value="G_SEPTIN"/>
    <property type="match status" value="1"/>
</dbReference>
<evidence type="ECO:0000259" key="6">
    <source>
        <dbReference type="PROSITE" id="PS51719"/>
    </source>
</evidence>